<feature type="transmembrane region" description="Helical" evidence="1">
    <location>
        <begin position="20"/>
        <end position="40"/>
    </location>
</feature>
<name>A0A0F8YC40_9ZZZZ</name>
<proteinExistence type="predicted"/>
<keyword evidence="1" id="KW-0812">Transmembrane</keyword>
<protein>
    <submittedName>
        <fullName evidence="2">Uncharacterized protein</fullName>
    </submittedName>
</protein>
<evidence type="ECO:0000313" key="2">
    <source>
        <dbReference type="EMBL" id="KKK78923.1"/>
    </source>
</evidence>
<comment type="caution">
    <text evidence="2">The sequence shown here is derived from an EMBL/GenBank/DDBJ whole genome shotgun (WGS) entry which is preliminary data.</text>
</comment>
<sequence length="162" mass="17632">MSDKIEVKADTPHKGGVVMFYRRMFLTIWAVILTVWCGAVGMEMASAQSRAPKLHYVDIELNAGSCPIAVSPDPLTLSKGDRVEWQSVTVIGGVWSVVPKRYTILFDPFAGGVFSSDPSGLARSTPTRSDLPDEPVTYKYTVVSDDDSGCPPLDPRIRVGRG</sequence>
<accession>A0A0F8YC40</accession>
<dbReference type="AlphaFoldDB" id="A0A0F8YC40"/>
<dbReference type="EMBL" id="LAZR01054268">
    <property type="protein sequence ID" value="KKK78923.1"/>
    <property type="molecule type" value="Genomic_DNA"/>
</dbReference>
<evidence type="ECO:0000256" key="1">
    <source>
        <dbReference type="SAM" id="Phobius"/>
    </source>
</evidence>
<organism evidence="2">
    <name type="scientific">marine sediment metagenome</name>
    <dbReference type="NCBI Taxonomy" id="412755"/>
    <lineage>
        <taxon>unclassified sequences</taxon>
        <taxon>metagenomes</taxon>
        <taxon>ecological metagenomes</taxon>
    </lineage>
</organism>
<reference evidence="2" key="1">
    <citation type="journal article" date="2015" name="Nature">
        <title>Complex archaea that bridge the gap between prokaryotes and eukaryotes.</title>
        <authorList>
            <person name="Spang A."/>
            <person name="Saw J.H."/>
            <person name="Jorgensen S.L."/>
            <person name="Zaremba-Niedzwiedzka K."/>
            <person name="Martijn J."/>
            <person name="Lind A.E."/>
            <person name="van Eijk R."/>
            <person name="Schleper C."/>
            <person name="Guy L."/>
            <person name="Ettema T.J."/>
        </authorList>
    </citation>
    <scope>NUCLEOTIDE SEQUENCE</scope>
</reference>
<keyword evidence="1" id="KW-1133">Transmembrane helix</keyword>
<keyword evidence="1" id="KW-0472">Membrane</keyword>
<gene>
    <name evidence="2" type="ORF">LCGC14_2838700</name>
</gene>